<dbReference type="GO" id="GO:0005524">
    <property type="term" value="F:ATP binding"/>
    <property type="evidence" value="ECO:0007669"/>
    <property type="project" value="InterPro"/>
</dbReference>
<reference evidence="3" key="1">
    <citation type="submission" date="2016-10" db="EMBL/GenBank/DDBJ databases">
        <authorList>
            <person name="Varghese N."/>
            <person name="Submissions S."/>
        </authorList>
    </citation>
    <scope>NUCLEOTIDE SEQUENCE [LARGE SCALE GENOMIC DNA]</scope>
    <source>
        <strain evidence="3">DSM 6150</strain>
    </source>
</reference>
<dbReference type="InterPro" id="IPR027417">
    <property type="entry name" value="P-loop_NTPase"/>
</dbReference>
<dbReference type="STRING" id="83765.SAMN05660284_01988"/>
<dbReference type="AlphaFoldDB" id="A0A1I5ATL0"/>
<dbReference type="GO" id="GO:0004176">
    <property type="term" value="F:ATP-dependent peptidase activity"/>
    <property type="evidence" value="ECO:0007669"/>
    <property type="project" value="InterPro"/>
</dbReference>
<dbReference type="PANTHER" id="PTHR43718">
    <property type="entry name" value="LON PROTEASE"/>
    <property type="match status" value="1"/>
</dbReference>
<dbReference type="Proteomes" id="UP000242869">
    <property type="component" value="Unassembled WGS sequence"/>
</dbReference>
<organism evidence="2 3">
    <name type="scientific">Formivibrio citricus</name>
    <dbReference type="NCBI Taxonomy" id="83765"/>
    <lineage>
        <taxon>Bacteria</taxon>
        <taxon>Pseudomonadati</taxon>
        <taxon>Pseudomonadota</taxon>
        <taxon>Betaproteobacteria</taxon>
        <taxon>Neisseriales</taxon>
        <taxon>Chitinibacteraceae</taxon>
        <taxon>Formivibrio</taxon>
    </lineage>
</organism>
<dbReference type="Gene3D" id="3.40.50.300">
    <property type="entry name" value="P-loop containing nucleotide triphosphate hydrolases"/>
    <property type="match status" value="1"/>
</dbReference>
<gene>
    <name evidence="2" type="ORF">SAMN05660284_01988</name>
</gene>
<evidence type="ECO:0000259" key="1">
    <source>
        <dbReference type="Pfam" id="PF00004"/>
    </source>
</evidence>
<dbReference type="GO" id="GO:0016887">
    <property type="term" value="F:ATP hydrolysis activity"/>
    <property type="evidence" value="ECO:0007669"/>
    <property type="project" value="InterPro"/>
</dbReference>
<dbReference type="OrthoDB" id="8552455at2"/>
<sequence length="373" mass="41314">MNVDVTQLLQAHPRALLQMLPRRASASCLWRARRLMDQPVPMSKAVPESPHSVVLADPGALLQRLQSENGKDRLALVEQLKALAQPKTLLIPQAKHWQQLLALHEQLPHQKMWMDQVLNRVKLQVATQQPLKLSPTLLAGPPGNGKSHLLHQVAEVFGVPTLEIQLGGNADNLSLIGTSRHWGSASPGKLALFMARCEVANPLILLEEVDKSGLGQHGWTLDIILMLLEPENACRFEDKFVDVPIDLSYCSFLATANQTDYLPAPLLSRFQICPVHAPKAREWPVIVQKLYQALRLRDGRAQLFAEELPLEVMEALLANCGSIRELRLRLEQGFDAALGKFDSPQALQACAGNLLPEPPEPQAANNARRMGFV</sequence>
<feature type="domain" description="ATPase AAA-type core" evidence="1">
    <location>
        <begin position="137"/>
        <end position="272"/>
    </location>
</feature>
<dbReference type="EMBL" id="FOVE01000014">
    <property type="protein sequence ID" value="SFN65764.1"/>
    <property type="molecule type" value="Genomic_DNA"/>
</dbReference>
<dbReference type="Pfam" id="PF00004">
    <property type="entry name" value="AAA"/>
    <property type="match status" value="1"/>
</dbReference>
<dbReference type="GO" id="GO:0003697">
    <property type="term" value="F:single-stranded DNA binding"/>
    <property type="evidence" value="ECO:0007669"/>
    <property type="project" value="TreeGrafter"/>
</dbReference>
<dbReference type="GO" id="GO:0004252">
    <property type="term" value="F:serine-type endopeptidase activity"/>
    <property type="evidence" value="ECO:0007669"/>
    <property type="project" value="InterPro"/>
</dbReference>
<dbReference type="RefSeq" id="WP_091195434.1">
    <property type="nucleotide sequence ID" value="NZ_FOVE01000014.1"/>
</dbReference>
<accession>A0A1I5ATL0</accession>
<dbReference type="SUPFAM" id="SSF52540">
    <property type="entry name" value="P-loop containing nucleoside triphosphate hydrolases"/>
    <property type="match status" value="1"/>
</dbReference>
<dbReference type="GO" id="GO:0006515">
    <property type="term" value="P:protein quality control for misfolded or incompletely synthesized proteins"/>
    <property type="evidence" value="ECO:0007669"/>
    <property type="project" value="TreeGrafter"/>
</dbReference>
<proteinExistence type="predicted"/>
<dbReference type="GO" id="GO:0051131">
    <property type="term" value="P:chaperone-mediated protein complex assembly"/>
    <property type="evidence" value="ECO:0007669"/>
    <property type="project" value="TreeGrafter"/>
</dbReference>
<dbReference type="InterPro" id="IPR003959">
    <property type="entry name" value="ATPase_AAA_core"/>
</dbReference>
<dbReference type="PANTHER" id="PTHR43718:SF2">
    <property type="entry name" value="LON PROTEASE HOMOLOG, MITOCHONDRIAL"/>
    <property type="match status" value="1"/>
</dbReference>
<evidence type="ECO:0000313" key="2">
    <source>
        <dbReference type="EMBL" id="SFN65764.1"/>
    </source>
</evidence>
<dbReference type="GO" id="GO:0007005">
    <property type="term" value="P:mitochondrion organization"/>
    <property type="evidence" value="ECO:0007669"/>
    <property type="project" value="TreeGrafter"/>
</dbReference>
<keyword evidence="3" id="KW-1185">Reference proteome</keyword>
<evidence type="ECO:0000313" key="3">
    <source>
        <dbReference type="Proteomes" id="UP000242869"/>
    </source>
</evidence>
<name>A0A1I5ATL0_9NEIS</name>
<dbReference type="InterPro" id="IPR027065">
    <property type="entry name" value="Lon_Prtase"/>
</dbReference>
<protein>
    <submittedName>
        <fullName evidence="2">ATPase family associated with various cellular activities (AAA)</fullName>
    </submittedName>
</protein>